<dbReference type="RefSeq" id="WP_063367899.1">
    <property type="nucleotide sequence ID" value="NZ_AUYC01000027.1"/>
</dbReference>
<sequence length="197" mass="22042">MYKGIACAVALFIACLLWGGLSNVCANGIKPEALSVTAESLVSLEPALSQNNTEYFVINKASSNARKALFDNHQYISQAYIEFDIRRIESLKVFDLIAFYVPQHARSYLIVINDIEQSKQGGLSVSGYFADDMQQHMALELTLEGRSVAGRLQTTNGEYLFRSHAQYGWIAAQYEGKKQYLKYPDRLSSPIDVIAKK</sequence>
<evidence type="ECO:0000313" key="1">
    <source>
        <dbReference type="EMBL" id="KZN63452.1"/>
    </source>
</evidence>
<accession>A0A167KX69</accession>
<evidence type="ECO:0008006" key="3">
    <source>
        <dbReference type="Google" id="ProtNLM"/>
    </source>
</evidence>
<organism evidence="1 2">
    <name type="scientific">Pseudoalteromonas luteoviolacea CPMOR-1</name>
    <dbReference type="NCBI Taxonomy" id="1365248"/>
    <lineage>
        <taxon>Bacteria</taxon>
        <taxon>Pseudomonadati</taxon>
        <taxon>Pseudomonadota</taxon>
        <taxon>Gammaproteobacteria</taxon>
        <taxon>Alteromonadales</taxon>
        <taxon>Pseudoalteromonadaceae</taxon>
        <taxon>Pseudoalteromonas</taxon>
    </lineage>
</organism>
<dbReference type="PROSITE" id="PS51257">
    <property type="entry name" value="PROKAR_LIPOPROTEIN"/>
    <property type="match status" value="1"/>
</dbReference>
<gene>
    <name evidence="1" type="ORF">N473_16655</name>
</gene>
<reference evidence="1 2" key="1">
    <citation type="submission" date="2013-07" db="EMBL/GenBank/DDBJ databases">
        <title>Comparative Genomic and Metabolomic Analysis of Twelve Strains of Pseudoalteromonas luteoviolacea.</title>
        <authorList>
            <person name="Vynne N.G."/>
            <person name="Mansson M."/>
            <person name="Gram L."/>
        </authorList>
    </citation>
    <scope>NUCLEOTIDE SEQUENCE [LARGE SCALE GENOMIC DNA]</scope>
    <source>
        <strain evidence="1 2">CPMOR-1</strain>
    </source>
</reference>
<proteinExistence type="predicted"/>
<dbReference type="AlphaFoldDB" id="A0A167KX69"/>
<protein>
    <recommendedName>
        <fullName evidence="3">Lipoprotein</fullName>
    </recommendedName>
</protein>
<dbReference type="Proteomes" id="UP000076486">
    <property type="component" value="Unassembled WGS sequence"/>
</dbReference>
<dbReference type="EMBL" id="AUYC01000027">
    <property type="protein sequence ID" value="KZN63452.1"/>
    <property type="molecule type" value="Genomic_DNA"/>
</dbReference>
<evidence type="ECO:0000313" key="2">
    <source>
        <dbReference type="Proteomes" id="UP000076486"/>
    </source>
</evidence>
<name>A0A167KX69_9GAMM</name>
<dbReference type="PATRIC" id="fig|1365248.3.peg.2249"/>
<comment type="caution">
    <text evidence="1">The sequence shown here is derived from an EMBL/GenBank/DDBJ whole genome shotgun (WGS) entry which is preliminary data.</text>
</comment>